<feature type="region of interest" description="Disordered" evidence="2">
    <location>
        <begin position="420"/>
        <end position="477"/>
    </location>
</feature>
<reference evidence="4" key="1">
    <citation type="journal article" date="2023" name="Insect Mol. Biol.">
        <title>Genome sequencing provides insights into the evolution of gene families encoding plant cell wall-degrading enzymes in longhorned beetles.</title>
        <authorList>
            <person name="Shin N.R."/>
            <person name="Okamura Y."/>
            <person name="Kirsch R."/>
            <person name="Pauchet Y."/>
        </authorList>
    </citation>
    <scope>NUCLEOTIDE SEQUENCE</scope>
    <source>
        <strain evidence="4">AMC_N1</strain>
    </source>
</reference>
<gene>
    <name evidence="4" type="ORF">NQ318_015374</name>
</gene>
<evidence type="ECO:0000256" key="2">
    <source>
        <dbReference type="SAM" id="MobiDB-lite"/>
    </source>
</evidence>
<dbReference type="InterPro" id="IPR013087">
    <property type="entry name" value="Znf_C2H2_type"/>
</dbReference>
<organism evidence="4 5">
    <name type="scientific">Aromia moschata</name>
    <dbReference type="NCBI Taxonomy" id="1265417"/>
    <lineage>
        <taxon>Eukaryota</taxon>
        <taxon>Metazoa</taxon>
        <taxon>Ecdysozoa</taxon>
        <taxon>Arthropoda</taxon>
        <taxon>Hexapoda</taxon>
        <taxon>Insecta</taxon>
        <taxon>Pterygota</taxon>
        <taxon>Neoptera</taxon>
        <taxon>Endopterygota</taxon>
        <taxon>Coleoptera</taxon>
        <taxon>Polyphaga</taxon>
        <taxon>Cucujiformia</taxon>
        <taxon>Chrysomeloidea</taxon>
        <taxon>Cerambycidae</taxon>
        <taxon>Cerambycinae</taxon>
        <taxon>Callichromatini</taxon>
        <taxon>Aromia</taxon>
    </lineage>
</organism>
<dbReference type="EMBL" id="JAPWTK010000062">
    <property type="protein sequence ID" value="KAJ8953012.1"/>
    <property type="molecule type" value="Genomic_DNA"/>
</dbReference>
<feature type="domain" description="C2H2-type" evidence="3">
    <location>
        <begin position="141"/>
        <end position="168"/>
    </location>
</feature>
<keyword evidence="1" id="KW-0862">Zinc</keyword>
<feature type="compositionally biased region" description="Basic residues" evidence="2">
    <location>
        <begin position="454"/>
        <end position="469"/>
    </location>
</feature>
<dbReference type="InterPro" id="IPR036236">
    <property type="entry name" value="Znf_C2H2_sf"/>
</dbReference>
<keyword evidence="5" id="KW-1185">Reference proteome</keyword>
<feature type="compositionally biased region" description="Basic and acidic residues" evidence="2">
    <location>
        <begin position="443"/>
        <end position="453"/>
    </location>
</feature>
<dbReference type="Pfam" id="PF00096">
    <property type="entry name" value="zf-C2H2"/>
    <property type="match status" value="1"/>
</dbReference>
<keyword evidence="1" id="KW-0479">Metal-binding</keyword>
<dbReference type="SUPFAM" id="SSF57667">
    <property type="entry name" value="beta-beta-alpha zinc fingers"/>
    <property type="match status" value="1"/>
</dbReference>
<sequence length="615" mass="71149">MVPENTYINAQFYSPDIGQKGKRLITLKPNDIIFRQPQHSLTLKQICTNVPKCEFVTVEQQQILRKQNLFAESVLNTPNVEIKQEPPEEPTPTVTMPIISKVESLQDKMFKLPRCLECNAFQRGTMAEHYLGKDQPVDTALKCTTCRFVASTKCSLKAHVRIHETLPPYVCPDCGKDFPSWDQLRKHMDEVCFHLAKHVRFRCPGKKCGKLFAMSSTFAAHFQIHLKCCITCSVCSTVLFKWQDAEAHRKVHEGPCAFKKVYDCPLCPQMGSLSEENFKAHVDMHTTDTSRCMYVYLCKYCRSYFRSTTTYATHILKCSTKQSNVSHMKKFDMPKYVTKDCETCPSKIIFNEEKPVRFCNKCKIQAQRSNKTATAKRYFCVLCNKQILMHEKSMHMKECKYGKPLVIVPKLSIDDIENRSFSSNSSDSLSSPTKSEKLRRRKSFDSSKGDDGMKKKRKRVNINNNKHRRSEKETELDLTADEPMQFDGTYHCRLCNYKSISRSEFHGHIKSHRDISTAYQCMECAECFVVKPSLIKHLVHYHNISDHESYLRENDCYDIEAVKELEDTMKLAPGESKEPVKENQCRVCRQQFSDAVALNKHFRIHGMAFLLRNIK</sequence>
<feature type="domain" description="C2H2-type" evidence="3">
    <location>
        <begin position="583"/>
        <end position="605"/>
    </location>
</feature>
<accession>A0AAV8YPY8</accession>
<dbReference type="GO" id="GO:0008270">
    <property type="term" value="F:zinc ion binding"/>
    <property type="evidence" value="ECO:0007669"/>
    <property type="project" value="UniProtKB-KW"/>
</dbReference>
<dbReference type="PANTHER" id="PTHR47222">
    <property type="entry name" value="ZINC FINGER PROTEIN 532-RELATED"/>
    <property type="match status" value="1"/>
</dbReference>
<dbReference type="InterPro" id="IPR045914">
    <property type="entry name" value="Zn532-like"/>
</dbReference>
<dbReference type="PROSITE" id="PS00028">
    <property type="entry name" value="ZINC_FINGER_C2H2_1"/>
    <property type="match status" value="4"/>
</dbReference>
<dbReference type="SMART" id="SM00355">
    <property type="entry name" value="ZnF_C2H2"/>
    <property type="match status" value="10"/>
</dbReference>
<feature type="compositionally biased region" description="Low complexity" evidence="2">
    <location>
        <begin position="420"/>
        <end position="433"/>
    </location>
</feature>
<dbReference type="Gene3D" id="3.30.160.60">
    <property type="entry name" value="Classic Zinc Finger"/>
    <property type="match status" value="2"/>
</dbReference>
<dbReference type="Proteomes" id="UP001162162">
    <property type="component" value="Unassembled WGS sequence"/>
</dbReference>
<dbReference type="PANTHER" id="PTHR47222:SF5">
    <property type="entry name" value="LOW QUALITY PROTEIN: ZINC FINGER PROTEIN 532-LIKE"/>
    <property type="match status" value="1"/>
</dbReference>
<dbReference type="PROSITE" id="PS50157">
    <property type="entry name" value="ZINC_FINGER_C2H2_2"/>
    <property type="match status" value="5"/>
</dbReference>
<name>A0AAV8YPY8_9CUCU</name>
<evidence type="ECO:0000256" key="1">
    <source>
        <dbReference type="PROSITE-ProRule" id="PRU00042"/>
    </source>
</evidence>
<keyword evidence="1" id="KW-0863">Zinc-finger</keyword>
<evidence type="ECO:0000313" key="5">
    <source>
        <dbReference type="Proteomes" id="UP001162162"/>
    </source>
</evidence>
<evidence type="ECO:0000313" key="4">
    <source>
        <dbReference type="EMBL" id="KAJ8953012.1"/>
    </source>
</evidence>
<dbReference type="AlphaFoldDB" id="A0AAV8YPY8"/>
<protein>
    <recommendedName>
        <fullName evidence="3">C2H2-type domain-containing protein</fullName>
    </recommendedName>
</protein>
<proteinExistence type="predicted"/>
<feature type="domain" description="C2H2-type" evidence="3">
    <location>
        <begin position="201"/>
        <end position="225"/>
    </location>
</feature>
<comment type="caution">
    <text evidence="4">The sequence shown here is derived from an EMBL/GenBank/DDBJ whole genome shotgun (WGS) entry which is preliminary data.</text>
</comment>
<feature type="domain" description="C2H2-type" evidence="3">
    <location>
        <begin position="519"/>
        <end position="542"/>
    </location>
</feature>
<evidence type="ECO:0000259" key="3">
    <source>
        <dbReference type="PROSITE" id="PS50157"/>
    </source>
</evidence>
<feature type="domain" description="C2H2-type" evidence="3">
    <location>
        <begin position="169"/>
        <end position="199"/>
    </location>
</feature>